<evidence type="ECO:0000313" key="3">
    <source>
        <dbReference type="Proteomes" id="UP001239445"/>
    </source>
</evidence>
<dbReference type="EMBL" id="MU839834">
    <property type="protein sequence ID" value="KAK1754994.1"/>
    <property type="molecule type" value="Genomic_DNA"/>
</dbReference>
<organism evidence="2 3">
    <name type="scientific">Echria macrotheca</name>
    <dbReference type="NCBI Taxonomy" id="438768"/>
    <lineage>
        <taxon>Eukaryota</taxon>
        <taxon>Fungi</taxon>
        <taxon>Dikarya</taxon>
        <taxon>Ascomycota</taxon>
        <taxon>Pezizomycotina</taxon>
        <taxon>Sordariomycetes</taxon>
        <taxon>Sordariomycetidae</taxon>
        <taxon>Sordariales</taxon>
        <taxon>Schizotheciaceae</taxon>
        <taxon>Echria</taxon>
    </lineage>
</organism>
<protein>
    <submittedName>
        <fullName evidence="2">Uncharacterized protein</fullName>
    </submittedName>
</protein>
<gene>
    <name evidence="2" type="ORF">QBC47DRAFT_206501</name>
</gene>
<dbReference type="AlphaFoldDB" id="A0AAJ0FB62"/>
<proteinExistence type="predicted"/>
<feature type="region of interest" description="Disordered" evidence="1">
    <location>
        <begin position="12"/>
        <end position="34"/>
    </location>
</feature>
<feature type="compositionally biased region" description="Polar residues" evidence="1">
    <location>
        <begin position="15"/>
        <end position="29"/>
    </location>
</feature>
<name>A0AAJ0FB62_9PEZI</name>
<reference evidence="2" key="1">
    <citation type="submission" date="2023-06" db="EMBL/GenBank/DDBJ databases">
        <title>Genome-scale phylogeny and comparative genomics of the fungal order Sordariales.</title>
        <authorList>
            <consortium name="Lawrence Berkeley National Laboratory"/>
            <person name="Hensen N."/>
            <person name="Bonometti L."/>
            <person name="Westerberg I."/>
            <person name="Brannstrom I.O."/>
            <person name="Guillou S."/>
            <person name="Cros-Aarteil S."/>
            <person name="Calhoun S."/>
            <person name="Haridas S."/>
            <person name="Kuo A."/>
            <person name="Mondo S."/>
            <person name="Pangilinan J."/>
            <person name="Riley R."/>
            <person name="Labutti K."/>
            <person name="Andreopoulos B."/>
            <person name="Lipzen A."/>
            <person name="Chen C."/>
            <person name="Yanf M."/>
            <person name="Daum C."/>
            <person name="Ng V."/>
            <person name="Clum A."/>
            <person name="Steindorff A."/>
            <person name="Ohm R."/>
            <person name="Martin F."/>
            <person name="Silar P."/>
            <person name="Natvig D."/>
            <person name="Lalanne C."/>
            <person name="Gautier V."/>
            <person name="Ament-Velasquez S.L."/>
            <person name="Kruys A."/>
            <person name="Hutchinson M.I."/>
            <person name="Powell A.J."/>
            <person name="Barry K."/>
            <person name="Miller A.N."/>
            <person name="Grigoriev I.V."/>
            <person name="Debuchy R."/>
            <person name="Gladieux P."/>
            <person name="Thoren M.H."/>
            <person name="Johannesson H."/>
        </authorList>
    </citation>
    <scope>NUCLEOTIDE SEQUENCE</scope>
    <source>
        <strain evidence="2">PSN4</strain>
    </source>
</reference>
<keyword evidence="3" id="KW-1185">Reference proteome</keyword>
<evidence type="ECO:0000256" key="1">
    <source>
        <dbReference type="SAM" id="MobiDB-lite"/>
    </source>
</evidence>
<comment type="caution">
    <text evidence="2">The sequence shown here is derived from an EMBL/GenBank/DDBJ whole genome shotgun (WGS) entry which is preliminary data.</text>
</comment>
<sequence length="203" mass="22413">MPTCRVRMRLPHISPTFSNKTNGQRQSLDAHSASRVRGERTLVCSEAASDLHAASFDYPSPFSHMPWRPAGLDLERWSNGVSSSHDQVAEWSPMVVASQYSMGCWEQPQTSGRQARVGNQVESQGMHDAMMNCGRRRAWSRWHAGDRQKLRKIQDTDDMDMGDTIILHVDVAVPHAGSHNRSSTACRSSSVAPVVALGCLGIS</sequence>
<accession>A0AAJ0FB62</accession>
<evidence type="ECO:0000313" key="2">
    <source>
        <dbReference type="EMBL" id="KAK1754994.1"/>
    </source>
</evidence>
<dbReference type="Proteomes" id="UP001239445">
    <property type="component" value="Unassembled WGS sequence"/>
</dbReference>